<dbReference type="PROSITE" id="PS51257">
    <property type="entry name" value="PROKAR_LIPOPROTEIN"/>
    <property type="match status" value="1"/>
</dbReference>
<name>A0ABT1B1F0_9FLAO</name>
<organism evidence="2 3">
    <name type="scientific">Robiginitalea marina</name>
    <dbReference type="NCBI Taxonomy" id="2954105"/>
    <lineage>
        <taxon>Bacteria</taxon>
        <taxon>Pseudomonadati</taxon>
        <taxon>Bacteroidota</taxon>
        <taxon>Flavobacteriia</taxon>
        <taxon>Flavobacteriales</taxon>
        <taxon>Flavobacteriaceae</taxon>
        <taxon>Robiginitalea</taxon>
    </lineage>
</organism>
<gene>
    <name evidence="2" type="ORF">NG653_11190</name>
</gene>
<comment type="caution">
    <text evidence="2">The sequence shown here is derived from an EMBL/GenBank/DDBJ whole genome shotgun (WGS) entry which is preliminary data.</text>
</comment>
<evidence type="ECO:0000256" key="1">
    <source>
        <dbReference type="SAM" id="MobiDB-lite"/>
    </source>
</evidence>
<dbReference type="EMBL" id="JAMXIB010000009">
    <property type="protein sequence ID" value="MCO5725423.1"/>
    <property type="molecule type" value="Genomic_DNA"/>
</dbReference>
<proteinExistence type="predicted"/>
<sequence>MINRAGVMGRIILASGLVLAGISCNMGPKELGTFPIQENGDAVAAHKDIVLDVHRIVVREAVPTSKYLYLRVSEGDREYWVATALSEVSEGQTYFYNEALVKTDFESKEMGRVFDTLYLVTRMVPEAHGEGLKPVREIPAPPEQAASGAPKTGFHGSPLAGEATPLSIADLLADPAKYENKVVELKVTCTKVNEAILGRNWLHVTDGSADGADLVVTSASMAEVGENITLRAIVHLNRDFGAGYSYDVLLEEGVILP</sequence>
<dbReference type="RefSeq" id="WP_252741797.1">
    <property type="nucleotide sequence ID" value="NZ_JAMXIB010000009.1"/>
</dbReference>
<keyword evidence="3" id="KW-1185">Reference proteome</keyword>
<reference evidence="2 3" key="1">
    <citation type="submission" date="2022-06" db="EMBL/GenBank/DDBJ databases">
        <authorList>
            <person name="Xuan X."/>
        </authorList>
    </citation>
    <scope>NUCLEOTIDE SEQUENCE [LARGE SCALE GENOMIC DNA]</scope>
    <source>
        <strain evidence="2 3">2V75</strain>
    </source>
</reference>
<accession>A0ABT1B1F0</accession>
<feature type="region of interest" description="Disordered" evidence="1">
    <location>
        <begin position="132"/>
        <end position="156"/>
    </location>
</feature>
<evidence type="ECO:0000313" key="3">
    <source>
        <dbReference type="Proteomes" id="UP001206312"/>
    </source>
</evidence>
<evidence type="ECO:0000313" key="2">
    <source>
        <dbReference type="EMBL" id="MCO5725423.1"/>
    </source>
</evidence>
<protein>
    <recommendedName>
        <fullName evidence="4">GWxTD domain-containing protein</fullName>
    </recommendedName>
</protein>
<evidence type="ECO:0008006" key="4">
    <source>
        <dbReference type="Google" id="ProtNLM"/>
    </source>
</evidence>
<dbReference type="Proteomes" id="UP001206312">
    <property type="component" value="Unassembled WGS sequence"/>
</dbReference>